<dbReference type="SUPFAM" id="SSF52833">
    <property type="entry name" value="Thioredoxin-like"/>
    <property type="match status" value="1"/>
</dbReference>
<evidence type="ECO:0000313" key="4">
    <source>
        <dbReference type="Proteomes" id="UP001152484"/>
    </source>
</evidence>
<keyword evidence="4" id="KW-1185">Reference proteome</keyword>
<reference evidence="3" key="1">
    <citation type="submission" date="2022-07" db="EMBL/GenBank/DDBJ databases">
        <authorList>
            <person name="Macas J."/>
            <person name="Novak P."/>
            <person name="Neumann P."/>
        </authorList>
    </citation>
    <scope>NUCLEOTIDE SEQUENCE</scope>
</reference>
<dbReference type="CDD" id="cd03031">
    <property type="entry name" value="GRX_GRX_like"/>
    <property type="match status" value="1"/>
</dbReference>
<feature type="region of interest" description="Disordered" evidence="1">
    <location>
        <begin position="140"/>
        <end position="164"/>
    </location>
</feature>
<dbReference type="EMBL" id="CAMAPE010000073">
    <property type="protein sequence ID" value="CAH9117020.1"/>
    <property type="molecule type" value="Genomic_DNA"/>
</dbReference>
<dbReference type="OrthoDB" id="423313at2759"/>
<proteinExistence type="predicted"/>
<feature type="compositionally biased region" description="Polar residues" evidence="1">
    <location>
        <begin position="149"/>
        <end position="158"/>
    </location>
</feature>
<accession>A0A9P0ZVW7</accession>
<comment type="caution">
    <text evidence="3">The sequence shown here is derived from an EMBL/GenBank/DDBJ whole genome shotgun (WGS) entry which is preliminary data.</text>
</comment>
<protein>
    <recommendedName>
        <fullName evidence="2">Glutaredoxin domain-containing protein</fullName>
    </recommendedName>
</protein>
<evidence type="ECO:0000259" key="2">
    <source>
        <dbReference type="Pfam" id="PF00462"/>
    </source>
</evidence>
<dbReference type="Proteomes" id="UP001152484">
    <property type="component" value="Unassembled WGS sequence"/>
</dbReference>
<feature type="region of interest" description="Disordered" evidence="1">
    <location>
        <begin position="42"/>
        <end position="71"/>
    </location>
</feature>
<dbReference type="Pfam" id="PF23733">
    <property type="entry name" value="GRXCR1-2_C"/>
    <property type="match status" value="1"/>
</dbReference>
<dbReference type="PANTHER" id="PTHR45669:SF22">
    <property type="entry name" value="GLUTAREDOXIN DOMAIN-CONTAINING CYSTEINE-RICH PROTEIN CG12206-RELATED"/>
    <property type="match status" value="1"/>
</dbReference>
<dbReference type="InterPro" id="IPR036249">
    <property type="entry name" value="Thioredoxin-like_sf"/>
</dbReference>
<dbReference type="PROSITE" id="PS51354">
    <property type="entry name" value="GLUTAREDOXIN_2"/>
    <property type="match status" value="1"/>
</dbReference>
<gene>
    <name evidence="3" type="ORF">CEURO_LOCUS21374</name>
</gene>
<name>A0A9P0ZVW7_CUSEU</name>
<organism evidence="3 4">
    <name type="scientific">Cuscuta europaea</name>
    <name type="common">European dodder</name>
    <dbReference type="NCBI Taxonomy" id="41803"/>
    <lineage>
        <taxon>Eukaryota</taxon>
        <taxon>Viridiplantae</taxon>
        <taxon>Streptophyta</taxon>
        <taxon>Embryophyta</taxon>
        <taxon>Tracheophyta</taxon>
        <taxon>Spermatophyta</taxon>
        <taxon>Magnoliopsida</taxon>
        <taxon>eudicotyledons</taxon>
        <taxon>Gunneridae</taxon>
        <taxon>Pentapetalae</taxon>
        <taxon>asterids</taxon>
        <taxon>lamiids</taxon>
        <taxon>Solanales</taxon>
        <taxon>Convolvulaceae</taxon>
        <taxon>Cuscuteae</taxon>
        <taxon>Cuscuta</taxon>
        <taxon>Cuscuta subgen. Cuscuta</taxon>
    </lineage>
</organism>
<evidence type="ECO:0000313" key="3">
    <source>
        <dbReference type="EMBL" id="CAH9117020.1"/>
    </source>
</evidence>
<sequence>MGCVSSTLLSHDDEFAQIGGTAGFGHHIVSLTSTTYGLLTLDPPARSSGDEESSVSPLQTTAPATPTPPTRFSLGTLFASPLLSEPRSVKLSEPPSEIINSWELMSGLDSGQLFSQSAAKSFRFAPLPASTADSICRNSPLRSKPVLSKENSNPNVSSDGAKADESAVLKSSSLVEATLSRKSFNSKYPSLDQFEELCPPNGQNRVVIYTTTLRGVRKTFEACSAVRSVIEGAGVSICDRDISMDKRFKEELRDLMKGKDSSELIPPRVFVRGRYIGGAEVVLRIAEEGGLVDLLQGLPKLRVGYVCEGCGGARFLPCFTCNGSCKMVMVVREDMEEKHGKTVVVRCSDCNENGLVLCPICS</sequence>
<dbReference type="InterPro" id="IPR002109">
    <property type="entry name" value="Glutaredoxin"/>
</dbReference>
<dbReference type="PANTHER" id="PTHR45669">
    <property type="entry name" value="GLUTAREDOXIN DOMAIN-CONTAINING CYSTEINE-RICH PROTEIN CG12206-RELATED"/>
    <property type="match status" value="1"/>
</dbReference>
<evidence type="ECO:0000256" key="1">
    <source>
        <dbReference type="SAM" id="MobiDB-lite"/>
    </source>
</evidence>
<feature type="domain" description="Glutaredoxin" evidence="2">
    <location>
        <begin position="206"/>
        <end position="276"/>
    </location>
</feature>
<dbReference type="Pfam" id="PF00462">
    <property type="entry name" value="Glutaredoxin"/>
    <property type="match status" value="1"/>
</dbReference>
<dbReference type="Gene3D" id="3.40.30.10">
    <property type="entry name" value="Glutaredoxin"/>
    <property type="match status" value="1"/>
</dbReference>
<dbReference type="AlphaFoldDB" id="A0A9P0ZVW7"/>